<feature type="transmembrane region" description="Helical" evidence="9">
    <location>
        <begin position="899"/>
        <end position="918"/>
    </location>
</feature>
<dbReference type="InterPro" id="IPR048634">
    <property type="entry name" value="SecD_SecF_C"/>
</dbReference>
<comment type="similarity">
    <text evidence="9">Belongs to the SecD/SecF family. SecD subfamily.</text>
</comment>
<feature type="transmembrane region" description="Helical" evidence="9">
    <location>
        <begin position="978"/>
        <end position="996"/>
    </location>
</feature>
<name>A0A1H2YGS4_9FLAO</name>
<dbReference type="Pfam" id="PF21760">
    <property type="entry name" value="SecD_1st"/>
    <property type="match status" value="1"/>
</dbReference>
<dbReference type="NCBIfam" id="TIGR00966">
    <property type="entry name" value="transloc_SecF"/>
    <property type="match status" value="1"/>
</dbReference>
<keyword evidence="4 9" id="KW-0812">Transmembrane</keyword>
<keyword evidence="2 9" id="KW-0813">Transport</keyword>
<dbReference type="InterPro" id="IPR048631">
    <property type="entry name" value="SecD_1st"/>
</dbReference>
<dbReference type="PANTHER" id="PTHR30081">
    <property type="entry name" value="PROTEIN-EXPORT MEMBRANE PROTEIN SEC"/>
    <property type="match status" value="1"/>
</dbReference>
<dbReference type="HAMAP" id="MF_01463_B">
    <property type="entry name" value="SecD_B"/>
    <property type="match status" value="1"/>
</dbReference>
<evidence type="ECO:0000256" key="2">
    <source>
        <dbReference type="ARBA" id="ARBA00022448"/>
    </source>
</evidence>
<organism evidence="15 16">
    <name type="scientific">Capnocytophaga granulosa</name>
    <dbReference type="NCBI Taxonomy" id="45242"/>
    <lineage>
        <taxon>Bacteria</taxon>
        <taxon>Pseudomonadati</taxon>
        <taxon>Bacteroidota</taxon>
        <taxon>Flavobacteriia</taxon>
        <taxon>Flavobacteriales</taxon>
        <taxon>Flavobacteriaceae</taxon>
        <taxon>Capnocytophaga</taxon>
    </lineage>
</organism>
<dbReference type="OrthoDB" id="9805019at2"/>
<dbReference type="RefSeq" id="WP_016421054.1">
    <property type="nucleotide sequence ID" value="NZ_FNND01000007.1"/>
</dbReference>
<evidence type="ECO:0000256" key="6">
    <source>
        <dbReference type="ARBA" id="ARBA00022989"/>
    </source>
</evidence>
<dbReference type="SUPFAM" id="SSF82866">
    <property type="entry name" value="Multidrug efflux transporter AcrB transmembrane domain"/>
    <property type="match status" value="2"/>
</dbReference>
<protein>
    <recommendedName>
        <fullName evidence="9 10">Multifunctional fusion protein</fullName>
    </recommendedName>
    <domain>
        <recommendedName>
            <fullName evidence="9">Protein translocase subunit SecD</fullName>
        </recommendedName>
    </domain>
    <domain>
        <recommendedName>
            <fullName evidence="10">Protein-export membrane protein SecF</fullName>
        </recommendedName>
    </domain>
</protein>
<comment type="caution">
    <text evidence="15">The sequence shown here is derived from an EMBL/GenBank/DDBJ whole genome shotgun (WGS) entry which is preliminary data.</text>
</comment>
<dbReference type="PRINTS" id="PR01755">
    <property type="entry name" value="SECFTRNLCASE"/>
</dbReference>
<sequence>MQNKGLVKLFALLFGLVSIYQLSFTFVANRQEKKAEEFAALKVPTSVEDYSHKREKIVSQYLDSIANETVYNLGIASYTFKEVKDRELKQGLDLKGGINVTLQISVHDILRGLADNSKNADFEKALAQADKRLRETDQSYIDLFFEAFDATGAKLAAADIFGNKTLSSQITPQMSNSQVQPIIRRKVDESISSAFEVLRKRIDKFGVTNPDIKKMGNSGRISVELPGAKDISRVKNLLQSTAQLEFWETFKASDFTMFFGQLNAALQAKEAPAKAEETPSTAQTTTHETDSLATATADTLAHGEVDKLLGKTEEKKDSIAPAQKNPLYDLFQLTQGDNSPSIGYFLAADTTKLLSYLRGDEAKRLMPAELKNAKFVFGKPHKLDNFQQLYRLFMPYEYEQARPAEAKAFKERLQGLLRKSDLVELYALRGNRTNEPPLSGSVVTDAVQTYDNHNQPCVSMNMNSEGAKIWENLTGKVFTEKGNIAIVLDNIVYSAPSVTSGPIAGGSTQITGNFTVLEAQDLANVLRAGKLPASADIVQSVVVGPSLGQEAITSGFISFAIAGLIIFLWMLFYYGRAGVFADIALLFNILLMFGILVSINSVLTLPGIAGIVLTIGMSIDANVIIFERIREELRNGKALTQAIHDGFSHAITSVLDANITTFLTGAVLFIFGSGPIKGFATTLMIGIITTIFTAVFITRLLIDWYVAKGKDLSFSTSLTKNLLANVNVDFLSKRKLWYAISGILILISLGSMFSRGFDQGIDFVGGRSYQVRFKNPVETQKVASLLKKSLGSVEVKTFGAANQVRISTKYKYNDESTQTDNEIQEILYKDLQPVMGEQISYDEFMSGEGLGVMKSDKTGPSIAEDIKSSAVWAIIGSLIIIFGYILVRFRKWQFSMGAVAALTHDVIITLGAFSLLYSVMPFSLEIDQQFIAAILTVIGYSLNDTVIIFDRIREEIGKSGWSAQTLNHAISTTLSRTLNTSLTTLLTLLAIFIFGGETLRGFMFAMIIGVVVGTYSSIFVATPLVYDSSKRERREDAQKEVEGHKK</sequence>
<dbReference type="EMBL" id="FNND01000007">
    <property type="protein sequence ID" value="SDX04201.1"/>
    <property type="molecule type" value="Genomic_DNA"/>
</dbReference>
<keyword evidence="7 9" id="KW-0811">Translocation</keyword>
<evidence type="ECO:0000313" key="16">
    <source>
        <dbReference type="Proteomes" id="UP000182771"/>
    </source>
</evidence>
<evidence type="ECO:0000256" key="3">
    <source>
        <dbReference type="ARBA" id="ARBA00022475"/>
    </source>
</evidence>
<comment type="subunit">
    <text evidence="10">Forms a complex with SecD. Part of the essential Sec protein translocation apparatus which comprises SecA, SecYEG and auxiliary proteins SecDF. Other proteins may also be involved.</text>
</comment>
<feature type="transmembrane region" description="Helical" evidence="9">
    <location>
        <begin position="551"/>
        <end position="572"/>
    </location>
</feature>
<evidence type="ECO:0000256" key="4">
    <source>
        <dbReference type="ARBA" id="ARBA00022692"/>
    </source>
</evidence>
<dbReference type="Gene3D" id="3.30.1360.200">
    <property type="match status" value="1"/>
</dbReference>
<feature type="domain" description="Protein export membrane protein SecD/SecF C-terminal" evidence="12">
    <location>
        <begin position="534"/>
        <end position="705"/>
    </location>
</feature>
<feature type="region of interest" description="Disordered" evidence="11">
    <location>
        <begin position="270"/>
        <end position="292"/>
    </location>
</feature>
<evidence type="ECO:0000256" key="9">
    <source>
        <dbReference type="HAMAP-Rule" id="MF_01463"/>
    </source>
</evidence>
<feature type="transmembrane region" description="Helical" evidence="9">
    <location>
        <begin position="736"/>
        <end position="754"/>
    </location>
</feature>
<dbReference type="GO" id="GO:0015450">
    <property type="term" value="F:protein-transporting ATPase activity"/>
    <property type="evidence" value="ECO:0007669"/>
    <property type="project" value="InterPro"/>
</dbReference>
<dbReference type="FunFam" id="1.20.1640.10:FF:000004">
    <property type="entry name" value="Protein translocase subunit SecD"/>
    <property type="match status" value="1"/>
</dbReference>
<comment type="subunit">
    <text evidence="9">Forms a complex with SecF. Part of the essential Sec protein translocation apparatus which comprises SecA, SecYEG and auxiliary proteins SecDF. Other proteins may also be involved.</text>
</comment>
<evidence type="ECO:0000259" key="12">
    <source>
        <dbReference type="Pfam" id="PF02355"/>
    </source>
</evidence>
<feature type="domain" description="Protein translocase subunit SecDF P1" evidence="13">
    <location>
        <begin position="192"/>
        <end position="248"/>
    </location>
</feature>
<comment type="function">
    <text evidence="9">Part of the Sec protein translocase complex. Interacts with the SecYEG preprotein conducting channel. SecDF uses the proton motive force (PMF) to complete protein translocation after the ATP-dependent function of SecA.</text>
</comment>
<dbReference type="InterPro" id="IPR022813">
    <property type="entry name" value="SecD/SecF_arch_bac"/>
</dbReference>
<dbReference type="GO" id="GO:0065002">
    <property type="term" value="P:intracellular protein transmembrane transport"/>
    <property type="evidence" value="ECO:0007669"/>
    <property type="project" value="UniProtKB-UniRule"/>
</dbReference>
<feature type="transmembrane region" description="Helical" evidence="9">
    <location>
        <begin position="683"/>
        <end position="702"/>
    </location>
</feature>
<evidence type="ECO:0000256" key="7">
    <source>
        <dbReference type="ARBA" id="ARBA00023010"/>
    </source>
</evidence>
<dbReference type="InterPro" id="IPR022645">
    <property type="entry name" value="SecD/SecF_bac"/>
</dbReference>
<evidence type="ECO:0000313" key="15">
    <source>
        <dbReference type="EMBL" id="SDX04201.1"/>
    </source>
</evidence>
<dbReference type="GO" id="GO:0005886">
    <property type="term" value="C:plasma membrane"/>
    <property type="evidence" value="ECO:0007669"/>
    <property type="project" value="UniProtKB-SubCell"/>
</dbReference>
<keyword evidence="6 9" id="KW-1133">Transmembrane helix</keyword>
<dbReference type="HAMAP" id="MF_01464_B">
    <property type="entry name" value="SecF_B"/>
    <property type="match status" value="1"/>
</dbReference>
<feature type="transmembrane region" description="Helical" evidence="9">
    <location>
        <begin position="579"/>
        <end position="599"/>
    </location>
</feature>
<evidence type="ECO:0000259" key="13">
    <source>
        <dbReference type="Pfam" id="PF21760"/>
    </source>
</evidence>
<dbReference type="InterPro" id="IPR054384">
    <property type="entry name" value="SecDF_P1_head"/>
</dbReference>
<dbReference type="PANTHER" id="PTHR30081:SF1">
    <property type="entry name" value="PROTEIN TRANSLOCASE SUBUNIT SECD"/>
    <property type="match status" value="1"/>
</dbReference>
<keyword evidence="16" id="KW-1185">Reference proteome</keyword>
<accession>A0A1H2YGS4</accession>
<comment type="subcellular location">
    <subcellularLocation>
        <location evidence="1 9">Cell membrane</location>
        <topology evidence="1 9">Multi-pass membrane protein</topology>
    </subcellularLocation>
</comment>
<evidence type="ECO:0000256" key="10">
    <source>
        <dbReference type="HAMAP-Rule" id="MF_01464"/>
    </source>
</evidence>
<feature type="transmembrane region" description="Helical" evidence="9">
    <location>
        <begin position="930"/>
        <end position="949"/>
    </location>
</feature>
<dbReference type="InterPro" id="IPR005791">
    <property type="entry name" value="SecD"/>
</dbReference>
<evidence type="ECO:0000256" key="5">
    <source>
        <dbReference type="ARBA" id="ARBA00022927"/>
    </source>
</evidence>
<dbReference type="GeneID" id="85017091"/>
<dbReference type="NCBIfam" id="TIGR01129">
    <property type="entry name" value="secD"/>
    <property type="match status" value="1"/>
</dbReference>
<evidence type="ECO:0000259" key="14">
    <source>
        <dbReference type="Pfam" id="PF22599"/>
    </source>
</evidence>
<dbReference type="GO" id="GO:0006605">
    <property type="term" value="P:protein targeting"/>
    <property type="evidence" value="ECO:0007669"/>
    <property type="project" value="UniProtKB-UniRule"/>
</dbReference>
<gene>
    <name evidence="9" type="primary">secD</name>
    <name evidence="10" type="synonym">secF</name>
    <name evidence="15" type="ORF">SAMN05444420_10734</name>
</gene>
<dbReference type="InterPro" id="IPR022646">
    <property type="entry name" value="SecD/SecF_CS"/>
</dbReference>
<keyword evidence="5 9" id="KW-0653">Protein transport</keyword>
<dbReference type="AlphaFoldDB" id="A0A1H2YGS4"/>
<evidence type="ECO:0000256" key="1">
    <source>
        <dbReference type="ARBA" id="ARBA00004651"/>
    </source>
</evidence>
<dbReference type="GO" id="GO:0043952">
    <property type="term" value="P:protein transport by the Sec complex"/>
    <property type="evidence" value="ECO:0007669"/>
    <property type="project" value="UniProtKB-UniRule"/>
</dbReference>
<feature type="transmembrane region" description="Helical" evidence="9">
    <location>
        <begin position="605"/>
        <end position="626"/>
    </location>
</feature>
<keyword evidence="3 9" id="KW-1003">Cell membrane</keyword>
<feature type="transmembrane region" description="Helical" evidence="9">
    <location>
        <begin position="869"/>
        <end position="887"/>
    </location>
</feature>
<dbReference type="InterPro" id="IPR055344">
    <property type="entry name" value="SecD_SecF_C_bact"/>
</dbReference>
<evidence type="ECO:0000256" key="8">
    <source>
        <dbReference type="ARBA" id="ARBA00023136"/>
    </source>
</evidence>
<dbReference type="Pfam" id="PF02355">
    <property type="entry name" value="SecD_SecF_C"/>
    <property type="match status" value="2"/>
</dbReference>
<feature type="transmembrane region" description="Helical" evidence="9">
    <location>
        <begin position="647"/>
        <end position="671"/>
    </location>
</feature>
<dbReference type="Pfam" id="PF22599">
    <property type="entry name" value="SecDF_P1_head"/>
    <property type="match status" value="1"/>
</dbReference>
<feature type="domain" description="SecDF P1 head subdomain" evidence="14">
    <location>
        <begin position="435"/>
        <end position="533"/>
    </location>
</feature>
<dbReference type="Gene3D" id="1.20.1640.10">
    <property type="entry name" value="Multidrug efflux transporter AcrB transmembrane domain"/>
    <property type="match status" value="2"/>
</dbReference>
<comment type="caution">
    <text evidence="9">Lacks conserved residue(s) required for the propagation of feature annotation.</text>
</comment>
<keyword evidence="8 9" id="KW-0472">Membrane</keyword>
<dbReference type="Gene3D" id="3.30.70.3220">
    <property type="match status" value="1"/>
</dbReference>
<feature type="transmembrane region" description="Helical" evidence="9">
    <location>
        <begin position="1002"/>
        <end position="1026"/>
    </location>
</feature>
<reference evidence="15 16" key="1">
    <citation type="submission" date="2016-10" db="EMBL/GenBank/DDBJ databases">
        <authorList>
            <person name="Varghese N."/>
            <person name="Submissions S."/>
        </authorList>
    </citation>
    <scope>NUCLEOTIDE SEQUENCE [LARGE SCALE GENOMIC DNA]</scope>
    <source>
        <strain evidence="15 16">DSM 11449</strain>
    </source>
</reference>
<dbReference type="InterPro" id="IPR005665">
    <property type="entry name" value="SecF_bac"/>
</dbReference>
<comment type="similarity">
    <text evidence="10">Belongs to the SecD/SecF family. SecF subfamily.</text>
</comment>
<feature type="domain" description="Protein export membrane protein SecD/SecF C-terminal" evidence="12">
    <location>
        <begin position="853"/>
        <end position="1029"/>
    </location>
</feature>
<evidence type="ECO:0000256" key="11">
    <source>
        <dbReference type="SAM" id="MobiDB-lite"/>
    </source>
</evidence>
<dbReference type="NCBIfam" id="TIGR00916">
    <property type="entry name" value="2A0604s01"/>
    <property type="match status" value="2"/>
</dbReference>
<proteinExistence type="inferred from homology"/>
<dbReference type="Pfam" id="PF07549">
    <property type="entry name" value="Sec_GG"/>
    <property type="match status" value="2"/>
</dbReference>
<dbReference type="Proteomes" id="UP000182771">
    <property type="component" value="Unassembled WGS sequence"/>
</dbReference>